<dbReference type="SUPFAM" id="SSF52058">
    <property type="entry name" value="L domain-like"/>
    <property type="match status" value="2"/>
</dbReference>
<dbReference type="eggNOG" id="KOG4658">
    <property type="taxonomic scope" value="Eukaryota"/>
</dbReference>
<evidence type="ECO:0000256" key="2">
    <source>
        <dbReference type="ARBA" id="ARBA00022737"/>
    </source>
</evidence>
<dbReference type="InterPro" id="IPR036388">
    <property type="entry name" value="WH-like_DNA-bd_sf"/>
</dbReference>
<reference evidence="11" key="1">
    <citation type="submission" date="2025-08" db="UniProtKB">
        <authorList>
            <consortium name="RefSeq"/>
        </authorList>
    </citation>
    <scope>IDENTIFICATION</scope>
</reference>
<dbReference type="InterPro" id="IPR042197">
    <property type="entry name" value="Apaf_helical"/>
</dbReference>
<dbReference type="OrthoDB" id="1896560at2759"/>
<dbReference type="InterPro" id="IPR058922">
    <property type="entry name" value="WHD_DRP"/>
</dbReference>
<dbReference type="Gene3D" id="3.40.50.300">
    <property type="entry name" value="P-loop containing nucleotide triphosphate hydrolases"/>
    <property type="match status" value="1"/>
</dbReference>
<proteinExistence type="predicted"/>
<organism evidence="10 11">
    <name type="scientific">Nelumbo nucifera</name>
    <name type="common">Sacred lotus</name>
    <dbReference type="NCBI Taxonomy" id="4432"/>
    <lineage>
        <taxon>Eukaryota</taxon>
        <taxon>Viridiplantae</taxon>
        <taxon>Streptophyta</taxon>
        <taxon>Embryophyta</taxon>
        <taxon>Tracheophyta</taxon>
        <taxon>Spermatophyta</taxon>
        <taxon>Magnoliopsida</taxon>
        <taxon>Proteales</taxon>
        <taxon>Nelumbonaceae</taxon>
        <taxon>Nelumbo</taxon>
    </lineage>
</organism>
<keyword evidence="5" id="KW-0067">ATP-binding</keyword>
<keyword evidence="2" id="KW-0677">Repeat</keyword>
<dbReference type="InterPro" id="IPR032675">
    <property type="entry name" value="LRR_dom_sf"/>
</dbReference>
<dbReference type="GO" id="GO:0051707">
    <property type="term" value="P:response to other organism"/>
    <property type="evidence" value="ECO:0007669"/>
    <property type="project" value="UniProtKB-ARBA"/>
</dbReference>
<evidence type="ECO:0000256" key="5">
    <source>
        <dbReference type="ARBA" id="ARBA00022840"/>
    </source>
</evidence>
<dbReference type="Gene3D" id="1.10.10.10">
    <property type="entry name" value="Winged helix-like DNA-binding domain superfamily/Winged helix DNA-binding domain"/>
    <property type="match status" value="1"/>
</dbReference>
<keyword evidence="1" id="KW-0433">Leucine-rich repeat</keyword>
<dbReference type="Gene3D" id="1.10.8.430">
    <property type="entry name" value="Helical domain of apoptotic protease-activating factors"/>
    <property type="match status" value="1"/>
</dbReference>
<dbReference type="SUPFAM" id="SSF52540">
    <property type="entry name" value="P-loop containing nucleoside triphosphate hydrolases"/>
    <property type="match status" value="1"/>
</dbReference>
<evidence type="ECO:0000259" key="9">
    <source>
        <dbReference type="Pfam" id="PF25019"/>
    </source>
</evidence>
<dbReference type="InterPro" id="IPR002182">
    <property type="entry name" value="NB-ARC"/>
</dbReference>
<sequence>MGLADAVLSAFFQVVFQYLASPILEEIGLQWGVTKEMKKLSRKLLRIREVLNDAEQRQISEESVRIWMRDLRDVVYDTEDILDQFTTGILQVKFEKGNQTNQVCNFSTSYSSNPAFFRSDMAHKINEIMIRLDELVKETVDLRLREVVGGTYFHVRERPQTSSLMDDSDIFGRETDKNQVIDLLLSDQQNKKHIPVISIVGMGGLGKTTLVKLVYNEKRVKKHFDLRMWVCVSEDFDVKKLTKAIISSVTGKTSDLIDLDPLQVELQKLLKGKRFLLVLDDVWNENRNHWSDLKTPFRVGRQGSRIIVTTRSEIVSESMGSTVYPLGSLPIDDCWSLFRHQAFEDGNSDAHPNLVRIGKEIVKKCQGLPMVVKALGGLLYSKIDEEEWNNVLASETWELPQNQIEILPALRLSYQHLPARLKQCFLYCSIFPKGYAFDKEKLVHLWMAQGFIHPEGRKSMEYVGNGYFNDLLRRSFFQCSCNYEGQESMHTMHDLIHELAQSVSGDECFRIEDDKTSIISVNARHSSFLCKEIEPKMLEALYKCTGLRTFLLLRKFPHCTEKIPFDPFLQLKCLRVLDLSYTNITYLSDSIGNLRLLRYLDLSKTLLKSLPKSIAGLYNLQTLKLRDCSNLTVLPKDIKKLINLRHLDLESCSNLVCTPPGLGGLTCLQTLTIFIVGKESDCGIEELRNMISLRGSICISKLENVDSKVDVNNGYLNTKNNLHKLKLQWSDGNVSVQPEAEEEVLESLQPNMNLKELRIENYGGTKFPSWMRYPMVSNLVHISLYNCTNCRDLPPIGKLPFLKSLKIDGMLEIRRISPESYGNCEVTTFPSLEVLKLRNMPNLEVWSGVDEGEFDHLCDLSISCCPMLSVLPNLPPSLTKLEISNCEKLTSLPIVPSLQNLVIDECDQKILSSLSKFPLLSSLAVSRLRKLKTLLKVPLRSLKALKELDIEDCDELVSLATKEGLQSLLSLEYLVIWQCPQLETLPDGFPTSLLYLWIRDCFNLKSIPGGLQSLTAMKGLVINNCQQLRSFPEKGLPKSLNFLSIISCSNLISLPEKLLCDLTFLKELEVLNCPQLISLPKGLHGLISLQLLDISNCPRIESFPDPRLPETLKYLNVDNCPLLKERCQKETGAEWYKIEHVPKIKIDGRWIAPA</sequence>
<dbReference type="PANTHER" id="PTHR36766">
    <property type="entry name" value="PLANT BROAD-SPECTRUM MILDEW RESISTANCE PROTEIN RPW8"/>
    <property type="match status" value="1"/>
</dbReference>
<feature type="domain" description="NB-ARC" evidence="6">
    <location>
        <begin position="174"/>
        <end position="344"/>
    </location>
</feature>
<dbReference type="Pfam" id="PF25019">
    <property type="entry name" value="LRR_R13L1-DRL21"/>
    <property type="match status" value="1"/>
</dbReference>
<dbReference type="KEGG" id="nnu:104589329"/>
<dbReference type="Gene3D" id="1.20.5.4130">
    <property type="match status" value="1"/>
</dbReference>
<feature type="domain" description="Disease resistance protein winged helix" evidence="8">
    <location>
        <begin position="430"/>
        <end position="500"/>
    </location>
</feature>
<dbReference type="InterPro" id="IPR027417">
    <property type="entry name" value="P-loop_NTPase"/>
</dbReference>
<dbReference type="FunFam" id="1.10.10.10:FF:000322">
    <property type="entry name" value="Probable disease resistance protein At1g63360"/>
    <property type="match status" value="1"/>
</dbReference>
<dbReference type="PRINTS" id="PR00364">
    <property type="entry name" value="DISEASERSIST"/>
</dbReference>
<keyword evidence="10" id="KW-1185">Reference proteome</keyword>
<evidence type="ECO:0000256" key="3">
    <source>
        <dbReference type="ARBA" id="ARBA00022741"/>
    </source>
</evidence>
<evidence type="ECO:0000259" key="6">
    <source>
        <dbReference type="Pfam" id="PF00931"/>
    </source>
</evidence>
<evidence type="ECO:0000313" key="11">
    <source>
        <dbReference type="RefSeq" id="XP_010245910.1"/>
    </source>
</evidence>
<dbReference type="InterPro" id="IPR038005">
    <property type="entry name" value="RX-like_CC"/>
</dbReference>
<feature type="domain" description="Disease resistance N-terminal" evidence="7">
    <location>
        <begin position="13"/>
        <end position="99"/>
    </location>
</feature>
<dbReference type="GO" id="GO:0043531">
    <property type="term" value="F:ADP binding"/>
    <property type="evidence" value="ECO:0007669"/>
    <property type="project" value="InterPro"/>
</dbReference>
<dbReference type="Pfam" id="PF00931">
    <property type="entry name" value="NB-ARC"/>
    <property type="match status" value="1"/>
</dbReference>
<dbReference type="Proteomes" id="UP000189703">
    <property type="component" value="Unplaced"/>
</dbReference>
<dbReference type="GeneID" id="104589329"/>
<protein>
    <submittedName>
        <fullName evidence="11">Disease resistance protein RGA3</fullName>
    </submittedName>
</protein>
<dbReference type="GO" id="GO:0005524">
    <property type="term" value="F:ATP binding"/>
    <property type="evidence" value="ECO:0007669"/>
    <property type="project" value="UniProtKB-KW"/>
</dbReference>
<dbReference type="Pfam" id="PF18052">
    <property type="entry name" value="Rx_N"/>
    <property type="match status" value="1"/>
</dbReference>
<dbReference type="PANTHER" id="PTHR36766:SF40">
    <property type="entry name" value="DISEASE RESISTANCE PROTEIN RGA3"/>
    <property type="match status" value="1"/>
</dbReference>
<evidence type="ECO:0000259" key="7">
    <source>
        <dbReference type="Pfam" id="PF18052"/>
    </source>
</evidence>
<dbReference type="InterPro" id="IPR056789">
    <property type="entry name" value="LRR_R13L1-DRL21"/>
</dbReference>
<name>A0A1U7Z1I9_NELNU</name>
<dbReference type="RefSeq" id="XP_010245910.1">
    <property type="nucleotide sequence ID" value="XM_010247608.2"/>
</dbReference>
<evidence type="ECO:0000256" key="4">
    <source>
        <dbReference type="ARBA" id="ARBA00022821"/>
    </source>
</evidence>
<dbReference type="AlphaFoldDB" id="A0A1U7Z1I9"/>
<dbReference type="Pfam" id="PF23559">
    <property type="entry name" value="WHD_DRP"/>
    <property type="match status" value="1"/>
</dbReference>
<accession>A0A1U7Z1I9</accession>
<dbReference type="CDD" id="cd14798">
    <property type="entry name" value="RX-CC_like"/>
    <property type="match status" value="1"/>
</dbReference>
<dbReference type="InterPro" id="IPR041118">
    <property type="entry name" value="Rx_N"/>
</dbReference>
<evidence type="ECO:0000256" key="1">
    <source>
        <dbReference type="ARBA" id="ARBA00022614"/>
    </source>
</evidence>
<keyword evidence="4" id="KW-0611">Plant defense</keyword>
<feature type="domain" description="R13L1/DRL21-like LRR repeat region" evidence="9">
    <location>
        <begin position="684"/>
        <end position="810"/>
    </location>
</feature>
<keyword evidence="3" id="KW-0547">Nucleotide-binding</keyword>
<dbReference type="FunFam" id="3.40.50.300:FF:001091">
    <property type="entry name" value="Probable disease resistance protein At1g61300"/>
    <property type="match status" value="1"/>
</dbReference>
<dbReference type="Gene3D" id="3.80.10.10">
    <property type="entry name" value="Ribonuclease Inhibitor"/>
    <property type="match status" value="3"/>
</dbReference>
<evidence type="ECO:0000259" key="8">
    <source>
        <dbReference type="Pfam" id="PF23559"/>
    </source>
</evidence>
<dbReference type="FunCoup" id="A0A1U7Z1I9">
    <property type="interactions" value="546"/>
</dbReference>
<dbReference type="GO" id="GO:0006952">
    <property type="term" value="P:defense response"/>
    <property type="evidence" value="ECO:0007669"/>
    <property type="project" value="UniProtKB-KW"/>
</dbReference>
<evidence type="ECO:0000313" key="10">
    <source>
        <dbReference type="Proteomes" id="UP000189703"/>
    </source>
</evidence>
<gene>
    <name evidence="11" type="primary">LOC104589329</name>
</gene>
<dbReference type="OMA" id="CIARMEN"/>